<dbReference type="PIRSF" id="PIRSF006324">
    <property type="entry name" value="LeuE"/>
    <property type="match status" value="1"/>
</dbReference>
<reference evidence="7" key="1">
    <citation type="journal article" date="2021" name="PeerJ">
        <title>Extensive microbial diversity within the chicken gut microbiome revealed by metagenomics and culture.</title>
        <authorList>
            <person name="Gilroy R."/>
            <person name="Ravi A."/>
            <person name="Getino M."/>
            <person name="Pursley I."/>
            <person name="Horton D.L."/>
            <person name="Alikhan N.F."/>
            <person name="Baker D."/>
            <person name="Gharbi K."/>
            <person name="Hall N."/>
            <person name="Watson M."/>
            <person name="Adriaenssens E.M."/>
            <person name="Foster-Nyarko E."/>
            <person name="Jarju S."/>
            <person name="Secka A."/>
            <person name="Antonio M."/>
            <person name="Oren A."/>
            <person name="Chaudhuri R.R."/>
            <person name="La Ragione R."/>
            <person name="Hildebrand F."/>
            <person name="Pallen M.J."/>
        </authorList>
    </citation>
    <scope>NUCLEOTIDE SEQUENCE</scope>
    <source>
        <strain evidence="7">ChiHjej10B9-743</strain>
    </source>
</reference>
<evidence type="ECO:0000256" key="6">
    <source>
        <dbReference type="SAM" id="Phobius"/>
    </source>
</evidence>
<evidence type="ECO:0000256" key="5">
    <source>
        <dbReference type="ARBA" id="ARBA00023136"/>
    </source>
</evidence>
<evidence type="ECO:0000256" key="3">
    <source>
        <dbReference type="ARBA" id="ARBA00022692"/>
    </source>
</evidence>
<sequence length="211" mass="21304">MLGIVGYGGFVASAAALCLTPGIDTVYILTRTVSGGRREGLASALGINAGLVVHTILVAAGLSLVLAASPVAFGAIKVAGAAYLAVMGVRSILSGGSSFSVGEKDEGASAGSNLRVFAQGVLTNVLNPKIILFFLALLPQFVATPNPFGPVPFLALGLTYVALSTLWTVVIVAIASPFSRLLTRSPRAGRVTSVASGLVYIALGATIFLTA</sequence>
<evidence type="ECO:0000256" key="2">
    <source>
        <dbReference type="ARBA" id="ARBA00022475"/>
    </source>
</evidence>
<comment type="caution">
    <text evidence="7">The sequence shown here is derived from an EMBL/GenBank/DDBJ whole genome shotgun (WGS) entry which is preliminary data.</text>
</comment>
<evidence type="ECO:0000313" key="8">
    <source>
        <dbReference type="Proteomes" id="UP000824133"/>
    </source>
</evidence>
<dbReference type="PANTHER" id="PTHR30086">
    <property type="entry name" value="ARGININE EXPORTER PROTEIN ARGO"/>
    <property type="match status" value="1"/>
</dbReference>
<dbReference type="InterPro" id="IPR001123">
    <property type="entry name" value="LeuE-type"/>
</dbReference>
<name>A0A9D1ZAY6_9ACTN</name>
<keyword evidence="4 6" id="KW-1133">Transmembrane helix</keyword>
<feature type="transmembrane region" description="Helical" evidence="6">
    <location>
        <begin position="158"/>
        <end position="179"/>
    </location>
</feature>
<dbReference type="GO" id="GO:0015171">
    <property type="term" value="F:amino acid transmembrane transporter activity"/>
    <property type="evidence" value="ECO:0007669"/>
    <property type="project" value="TreeGrafter"/>
</dbReference>
<feature type="transmembrane region" description="Helical" evidence="6">
    <location>
        <begin position="191"/>
        <end position="209"/>
    </location>
</feature>
<dbReference type="GO" id="GO:0005886">
    <property type="term" value="C:plasma membrane"/>
    <property type="evidence" value="ECO:0007669"/>
    <property type="project" value="UniProtKB-SubCell"/>
</dbReference>
<comment type="subcellular location">
    <subcellularLocation>
        <location evidence="1">Cell membrane</location>
        <topology evidence="1">Multi-pass membrane protein</topology>
    </subcellularLocation>
</comment>
<dbReference type="Pfam" id="PF01810">
    <property type="entry name" value="LysE"/>
    <property type="match status" value="1"/>
</dbReference>
<protein>
    <submittedName>
        <fullName evidence="7">LysE family translocator</fullName>
    </submittedName>
</protein>
<feature type="transmembrane region" description="Helical" evidence="6">
    <location>
        <begin position="71"/>
        <end position="93"/>
    </location>
</feature>
<keyword evidence="5 6" id="KW-0472">Membrane</keyword>
<feature type="transmembrane region" description="Helical" evidence="6">
    <location>
        <begin position="6"/>
        <end position="29"/>
    </location>
</feature>
<feature type="transmembrane region" description="Helical" evidence="6">
    <location>
        <begin position="41"/>
        <end position="65"/>
    </location>
</feature>
<evidence type="ECO:0000256" key="1">
    <source>
        <dbReference type="ARBA" id="ARBA00004651"/>
    </source>
</evidence>
<reference evidence="7" key="2">
    <citation type="submission" date="2021-04" db="EMBL/GenBank/DDBJ databases">
        <authorList>
            <person name="Gilroy R."/>
        </authorList>
    </citation>
    <scope>NUCLEOTIDE SEQUENCE</scope>
    <source>
        <strain evidence="7">ChiHjej10B9-743</strain>
    </source>
</reference>
<gene>
    <name evidence="7" type="ORF">IAA42_06475</name>
</gene>
<keyword evidence="3 6" id="KW-0812">Transmembrane</keyword>
<accession>A0A9D1ZAY6</accession>
<proteinExistence type="predicted"/>
<dbReference type="AlphaFoldDB" id="A0A9D1ZAY6"/>
<feature type="transmembrane region" description="Helical" evidence="6">
    <location>
        <begin position="114"/>
        <end position="138"/>
    </location>
</feature>
<keyword evidence="2" id="KW-1003">Cell membrane</keyword>
<evidence type="ECO:0000313" key="7">
    <source>
        <dbReference type="EMBL" id="HIY80060.1"/>
    </source>
</evidence>
<dbReference type="Proteomes" id="UP000824133">
    <property type="component" value="Unassembled WGS sequence"/>
</dbReference>
<evidence type="ECO:0000256" key="4">
    <source>
        <dbReference type="ARBA" id="ARBA00022989"/>
    </source>
</evidence>
<organism evidence="7 8">
    <name type="scientific">Candidatus Olsenella excrementavium</name>
    <dbReference type="NCBI Taxonomy" id="2838709"/>
    <lineage>
        <taxon>Bacteria</taxon>
        <taxon>Bacillati</taxon>
        <taxon>Actinomycetota</taxon>
        <taxon>Coriobacteriia</taxon>
        <taxon>Coriobacteriales</taxon>
        <taxon>Atopobiaceae</taxon>
        <taxon>Olsenella</taxon>
    </lineage>
</organism>
<dbReference type="PANTHER" id="PTHR30086:SF20">
    <property type="entry name" value="ARGININE EXPORTER PROTEIN ARGO-RELATED"/>
    <property type="match status" value="1"/>
</dbReference>
<dbReference type="EMBL" id="DXCP01000048">
    <property type="protein sequence ID" value="HIY80060.1"/>
    <property type="molecule type" value="Genomic_DNA"/>
</dbReference>